<evidence type="ECO:0000313" key="8">
    <source>
        <dbReference type="Proteomes" id="UP000066624"/>
    </source>
</evidence>
<dbReference type="PATRIC" id="fig|1579979.3.peg.1610"/>
<dbReference type="SUPFAM" id="SSF52151">
    <property type="entry name" value="FabD/lysophospholipase-like"/>
    <property type="match status" value="1"/>
</dbReference>
<evidence type="ECO:0000256" key="4">
    <source>
        <dbReference type="ARBA" id="ARBA00023315"/>
    </source>
</evidence>
<dbReference type="GO" id="GO:0005829">
    <property type="term" value="C:cytosol"/>
    <property type="evidence" value="ECO:0007669"/>
    <property type="project" value="TreeGrafter"/>
</dbReference>
<evidence type="ECO:0000256" key="3">
    <source>
        <dbReference type="ARBA" id="ARBA00022679"/>
    </source>
</evidence>
<dbReference type="PANTHER" id="PTHR42681">
    <property type="entry name" value="MALONYL-COA-ACYL CARRIER PROTEIN TRANSACYLASE, MITOCHONDRIAL"/>
    <property type="match status" value="1"/>
</dbReference>
<gene>
    <name evidence="7" type="ORF">WM2015_1570</name>
</gene>
<name>A0A0K0XW90_9GAMM</name>
<evidence type="ECO:0000256" key="1">
    <source>
        <dbReference type="ARBA" id="ARBA00013258"/>
    </source>
</evidence>
<dbReference type="STRING" id="1579979.WM2015_1570"/>
<dbReference type="PANTHER" id="PTHR42681:SF1">
    <property type="entry name" value="MALONYL-COA-ACYL CARRIER PROTEIN TRANSACYLASE, MITOCHONDRIAL"/>
    <property type="match status" value="1"/>
</dbReference>
<dbReference type="InterPro" id="IPR004410">
    <property type="entry name" value="Malonyl_CoA-ACP_transAc_FabD"/>
</dbReference>
<dbReference type="EMBL" id="CP012154">
    <property type="protein sequence ID" value="AKS41940.1"/>
    <property type="molecule type" value="Genomic_DNA"/>
</dbReference>
<evidence type="ECO:0000256" key="2">
    <source>
        <dbReference type="ARBA" id="ARBA00018953"/>
    </source>
</evidence>
<evidence type="ECO:0000256" key="5">
    <source>
        <dbReference type="ARBA" id="ARBA00048462"/>
    </source>
</evidence>
<accession>A0A0K0XW90</accession>
<dbReference type="GO" id="GO:0006633">
    <property type="term" value="P:fatty acid biosynthetic process"/>
    <property type="evidence" value="ECO:0007669"/>
    <property type="project" value="TreeGrafter"/>
</dbReference>
<dbReference type="Gene3D" id="3.30.70.250">
    <property type="entry name" value="Malonyl-CoA ACP transacylase, ACP-binding"/>
    <property type="match status" value="1"/>
</dbReference>
<dbReference type="InterPro" id="IPR014043">
    <property type="entry name" value="Acyl_transferase_dom"/>
</dbReference>
<dbReference type="GO" id="GO:0004314">
    <property type="term" value="F:[acyl-carrier-protein] S-malonyltransferase activity"/>
    <property type="evidence" value="ECO:0007669"/>
    <property type="project" value="UniProtKB-EC"/>
</dbReference>
<protein>
    <recommendedName>
        <fullName evidence="2 6">Malonyl CoA-acyl carrier protein transacylase</fullName>
        <ecNumber evidence="1 6">2.3.1.39</ecNumber>
    </recommendedName>
</protein>
<dbReference type="PIRSF" id="PIRSF000446">
    <property type="entry name" value="Mct"/>
    <property type="match status" value="1"/>
</dbReference>
<dbReference type="Proteomes" id="UP000066624">
    <property type="component" value="Chromosome"/>
</dbReference>
<dbReference type="RefSeq" id="WP_049725542.1">
    <property type="nucleotide sequence ID" value="NZ_CP012154.1"/>
</dbReference>
<keyword evidence="8" id="KW-1185">Reference proteome</keyword>
<dbReference type="Gene3D" id="3.40.366.10">
    <property type="entry name" value="Malonyl-Coenzyme A Acyl Carrier Protein, domain 2"/>
    <property type="match status" value="1"/>
</dbReference>
<dbReference type="EC" id="2.3.1.39" evidence="1 6"/>
<dbReference type="AlphaFoldDB" id="A0A0K0XW90"/>
<dbReference type="Pfam" id="PF00698">
    <property type="entry name" value="Acyl_transf_1"/>
    <property type="match status" value="1"/>
</dbReference>
<keyword evidence="4 6" id="KW-0012">Acyltransferase</keyword>
<dbReference type="InterPro" id="IPR001227">
    <property type="entry name" value="Ac_transferase_dom_sf"/>
</dbReference>
<keyword evidence="3 6" id="KW-0808">Transferase</keyword>
<sequence length="315" mass="32984">MSDFAFVFPGQGSQSVGMLSDLAARHPEVQATFVEASEALGEDLWTLSQSGPAERLNQTAITQPVMLAGGIATWRVWQSLGGRAPRLLAGHSLGEYAALVAAGSMNFGDAIKVVAERGRLMQAAVPEGQGAMAAILGLDDEVVEALCREVAEGQVVSAANYNSPGQLVIAGEATAVERAMHSAKEAGARRAVILPVSVPSHCALMKPAAEQLAATLAEVEIGPPSIPVLHNVDVQSRMEGASIREALVAQMHSPVRWTATVRALAEAGIDRVAECGPGRVLAGLGRRIERSLNWAALEDPEQITSCAAEWDQSGN</sequence>
<dbReference type="SUPFAM" id="SSF55048">
    <property type="entry name" value="Probable ACP-binding domain of malonyl-CoA ACP transacylase"/>
    <property type="match status" value="1"/>
</dbReference>
<dbReference type="FunFam" id="3.30.70.250:FF:000001">
    <property type="entry name" value="Malonyl CoA-acyl carrier protein transacylase"/>
    <property type="match status" value="1"/>
</dbReference>
<comment type="similarity">
    <text evidence="6">Belongs to the fabD family.</text>
</comment>
<dbReference type="KEGG" id="wma:WM2015_1570"/>
<dbReference type="InterPro" id="IPR024925">
    <property type="entry name" value="Malonyl_CoA-ACP_transAc"/>
</dbReference>
<evidence type="ECO:0000256" key="6">
    <source>
        <dbReference type="PIRNR" id="PIRNR000446"/>
    </source>
</evidence>
<proteinExistence type="inferred from homology"/>
<organism evidence="7 8">
    <name type="scientific">Wenzhouxiangella marina</name>
    <dbReference type="NCBI Taxonomy" id="1579979"/>
    <lineage>
        <taxon>Bacteria</taxon>
        <taxon>Pseudomonadati</taxon>
        <taxon>Pseudomonadota</taxon>
        <taxon>Gammaproteobacteria</taxon>
        <taxon>Chromatiales</taxon>
        <taxon>Wenzhouxiangellaceae</taxon>
        <taxon>Wenzhouxiangella</taxon>
    </lineage>
</organism>
<evidence type="ECO:0000313" key="7">
    <source>
        <dbReference type="EMBL" id="AKS41940.1"/>
    </source>
</evidence>
<dbReference type="InterPro" id="IPR016035">
    <property type="entry name" value="Acyl_Trfase/lysoPLipase"/>
</dbReference>
<dbReference type="OrthoDB" id="9808564at2"/>
<dbReference type="NCBIfam" id="TIGR00128">
    <property type="entry name" value="fabD"/>
    <property type="match status" value="1"/>
</dbReference>
<dbReference type="InterPro" id="IPR016036">
    <property type="entry name" value="Malonyl_transacylase_ACP-bd"/>
</dbReference>
<dbReference type="SMART" id="SM00827">
    <property type="entry name" value="PKS_AT"/>
    <property type="match status" value="1"/>
</dbReference>
<comment type="catalytic activity">
    <reaction evidence="5 6">
        <text>holo-[ACP] + malonyl-CoA = malonyl-[ACP] + CoA</text>
        <dbReference type="Rhea" id="RHEA:41792"/>
        <dbReference type="Rhea" id="RHEA-COMP:9623"/>
        <dbReference type="Rhea" id="RHEA-COMP:9685"/>
        <dbReference type="ChEBI" id="CHEBI:57287"/>
        <dbReference type="ChEBI" id="CHEBI:57384"/>
        <dbReference type="ChEBI" id="CHEBI:64479"/>
        <dbReference type="ChEBI" id="CHEBI:78449"/>
        <dbReference type="EC" id="2.3.1.39"/>
    </reaction>
</comment>
<dbReference type="InterPro" id="IPR050858">
    <property type="entry name" value="Mal-CoA-ACP_Trans/PKS_FabD"/>
</dbReference>
<reference evidence="7 8" key="1">
    <citation type="submission" date="2015-07" db="EMBL/GenBank/DDBJ databases">
        <authorList>
            <person name="Noorani M."/>
        </authorList>
    </citation>
    <scope>NUCLEOTIDE SEQUENCE [LARGE SCALE GENOMIC DNA]</scope>
    <source>
        <strain evidence="7 8">KCTC 42284</strain>
    </source>
</reference>